<gene>
    <name evidence="2" type="ORF">BEH_10315</name>
</gene>
<keyword evidence="3" id="KW-1185">Reference proteome</keyword>
<organism evidence="2 3">
    <name type="scientific">Priestia filamentosa</name>
    <dbReference type="NCBI Taxonomy" id="1402861"/>
    <lineage>
        <taxon>Bacteria</taxon>
        <taxon>Bacillati</taxon>
        <taxon>Bacillota</taxon>
        <taxon>Bacilli</taxon>
        <taxon>Bacillales</taxon>
        <taxon>Bacillaceae</taxon>
        <taxon>Priestia</taxon>
    </lineage>
</organism>
<feature type="transmembrane region" description="Helical" evidence="1">
    <location>
        <begin position="115"/>
        <end position="136"/>
    </location>
</feature>
<evidence type="ECO:0000313" key="2">
    <source>
        <dbReference type="EMBL" id="AKO95046.1"/>
    </source>
</evidence>
<proteinExistence type="predicted"/>
<feature type="transmembrane region" description="Helical" evidence="1">
    <location>
        <begin position="151"/>
        <end position="172"/>
    </location>
</feature>
<keyword evidence="1" id="KW-1133">Transmembrane helix</keyword>
<dbReference type="AlphaFoldDB" id="A0A0H4KQ17"/>
<dbReference type="PATRIC" id="fig|135735.6.peg.2149"/>
<dbReference type="Proteomes" id="UP000036202">
    <property type="component" value="Chromosome"/>
</dbReference>
<evidence type="ECO:0000256" key="1">
    <source>
        <dbReference type="SAM" id="Phobius"/>
    </source>
</evidence>
<evidence type="ECO:0000313" key="3">
    <source>
        <dbReference type="Proteomes" id="UP000036202"/>
    </source>
</evidence>
<dbReference type="KEGG" id="beo:BEH_10315"/>
<sequence>MKRIFYALNNDGKKAAQVHYPKTVTVMIGSLLGAIAALLQSAGLFAGIGYAVSMFSTAPILLATMFSLRTGFLTYILTGLLLVILQPTEVLIFLFTTGLLGVSLGMTLKRINKALFLLFFPSAILSIGIFLLLYVFRYPISGWVFSLNMNMSIILLVPVFSLLYSWIWVTGYKKVLKRVKRSIPTRTAIDEK</sequence>
<feature type="transmembrane region" description="Helical" evidence="1">
    <location>
        <begin position="60"/>
        <end position="84"/>
    </location>
</feature>
<dbReference type="EMBL" id="CP011974">
    <property type="protein sequence ID" value="AKO95046.1"/>
    <property type="molecule type" value="Genomic_DNA"/>
</dbReference>
<reference evidence="2 3" key="1">
    <citation type="journal article" date="2015" name="PLoS ONE">
        <title>Genome Sequence of Bacillus endophyticus and Analysis of Its Companion Mechanism in the Ketogulonigenium vulgare-Bacillus Strain Consortium.</title>
        <authorList>
            <person name="Jia N."/>
            <person name="Du J."/>
            <person name="Ding M.Z."/>
            <person name="Gao F."/>
            <person name="Yuan Y.J."/>
        </authorList>
    </citation>
    <scope>NUCLEOTIDE SEQUENCE [LARGE SCALE GENOMIC DNA]</scope>
    <source>
        <strain evidence="2 3">Hbe603</strain>
    </source>
</reference>
<keyword evidence="1" id="KW-0472">Membrane</keyword>
<reference evidence="3" key="2">
    <citation type="submission" date="2015-06" db="EMBL/GenBank/DDBJ databases">
        <title>Genome Sequence of Bacillus endophyticus and Analysis of its Companion Mechanism in the Ketogulonigenium vulgare-Bacillus strain Consortium.</title>
        <authorList>
            <person name="Jia N."/>
            <person name="Du J."/>
            <person name="Ding M.-Z."/>
            <person name="Gao F."/>
            <person name="Yuan Y.-J."/>
        </authorList>
    </citation>
    <scope>NUCLEOTIDE SEQUENCE [LARGE SCALE GENOMIC DNA]</scope>
    <source>
        <strain evidence="3">Hbe603</strain>
    </source>
</reference>
<keyword evidence="1" id="KW-0812">Transmembrane</keyword>
<protein>
    <submittedName>
        <fullName evidence="2">Uncharacterized protein</fullName>
    </submittedName>
</protein>
<name>A0A0H4KQ17_9BACI</name>
<feature type="transmembrane region" description="Helical" evidence="1">
    <location>
        <begin position="26"/>
        <end position="48"/>
    </location>
</feature>
<accession>A0A0H4KQ17</accession>